<evidence type="ECO:0000313" key="4">
    <source>
        <dbReference type="Proteomes" id="UP000887116"/>
    </source>
</evidence>
<gene>
    <name evidence="3" type="primary">AVEN_158865_1</name>
    <name evidence="3" type="ORF">TNCT_383001</name>
</gene>
<keyword evidence="1" id="KW-1133">Transmembrane helix</keyword>
<keyword evidence="1" id="KW-0812">Transmembrane</keyword>
<keyword evidence="4" id="KW-1185">Reference proteome</keyword>
<accession>A0A8X6HTQ6</accession>
<dbReference type="OrthoDB" id="6415376at2759"/>
<dbReference type="EMBL" id="BMAO01039017">
    <property type="protein sequence ID" value="GFR28325.1"/>
    <property type="molecule type" value="Genomic_DNA"/>
</dbReference>
<proteinExistence type="predicted"/>
<dbReference type="PANTHER" id="PTHR33964:SF1">
    <property type="entry name" value="RE45066P"/>
    <property type="match status" value="1"/>
</dbReference>
<dbReference type="AlphaFoldDB" id="A0A8X6HTQ6"/>
<evidence type="ECO:0000256" key="2">
    <source>
        <dbReference type="SAM" id="SignalP"/>
    </source>
</evidence>
<name>A0A8X6HTQ6_TRICU</name>
<keyword evidence="1" id="KW-0472">Membrane</keyword>
<dbReference type="PANTHER" id="PTHR33964">
    <property type="entry name" value="RE45066P-RELATED"/>
    <property type="match status" value="1"/>
</dbReference>
<protein>
    <submittedName>
        <fullName evidence="3">Uncharacterized protein</fullName>
    </submittedName>
</protein>
<evidence type="ECO:0000256" key="1">
    <source>
        <dbReference type="SAM" id="Phobius"/>
    </source>
</evidence>
<organism evidence="3 4">
    <name type="scientific">Trichonephila clavata</name>
    <name type="common">Joro spider</name>
    <name type="synonym">Nephila clavata</name>
    <dbReference type="NCBI Taxonomy" id="2740835"/>
    <lineage>
        <taxon>Eukaryota</taxon>
        <taxon>Metazoa</taxon>
        <taxon>Ecdysozoa</taxon>
        <taxon>Arthropoda</taxon>
        <taxon>Chelicerata</taxon>
        <taxon>Arachnida</taxon>
        <taxon>Araneae</taxon>
        <taxon>Araneomorphae</taxon>
        <taxon>Entelegynae</taxon>
        <taxon>Araneoidea</taxon>
        <taxon>Nephilidae</taxon>
        <taxon>Trichonephila</taxon>
    </lineage>
</organism>
<feature type="transmembrane region" description="Helical" evidence="1">
    <location>
        <begin position="243"/>
        <end position="264"/>
    </location>
</feature>
<comment type="caution">
    <text evidence="3">The sequence shown here is derived from an EMBL/GenBank/DDBJ whole genome shotgun (WGS) entry which is preliminary data.</text>
</comment>
<feature type="signal peptide" evidence="2">
    <location>
        <begin position="1"/>
        <end position="22"/>
    </location>
</feature>
<evidence type="ECO:0000313" key="3">
    <source>
        <dbReference type="EMBL" id="GFR28325.1"/>
    </source>
</evidence>
<reference evidence="3" key="1">
    <citation type="submission" date="2020-07" db="EMBL/GenBank/DDBJ databases">
        <title>Multicomponent nature underlies the extraordinary mechanical properties of spider dragline silk.</title>
        <authorList>
            <person name="Kono N."/>
            <person name="Nakamura H."/>
            <person name="Mori M."/>
            <person name="Yoshida Y."/>
            <person name="Ohtoshi R."/>
            <person name="Malay A.D."/>
            <person name="Moran D.A.P."/>
            <person name="Tomita M."/>
            <person name="Numata K."/>
            <person name="Arakawa K."/>
        </authorList>
    </citation>
    <scope>NUCLEOTIDE SEQUENCE</scope>
</reference>
<sequence>MIQNKWTVILCLSVFGIVCAFGEDCNTTIVSQCYSSLVHYEGLMFPLYGDDEAALDETCRAINESFDCTNAYVAACHEQPECDDKCKEMIIDIGVFALNTGVRDLQSELCNQGSPIRETYLENYVCLEDNWNHYATCHNDSQLSQEFMSTLTDPHEGLDARCCFFSWYRDCFTNITRDTCGVNATFFVSFSLHKLIGHIAEHLCKDNPITCARPPLPPEDGLDKDETYNDIDNSLDSSANSHYLLSLSCLFITLCCVVMSKYVFLIN</sequence>
<feature type="chain" id="PRO_5036449570" evidence="2">
    <location>
        <begin position="23"/>
        <end position="267"/>
    </location>
</feature>
<dbReference type="Proteomes" id="UP000887116">
    <property type="component" value="Unassembled WGS sequence"/>
</dbReference>
<keyword evidence="2" id="KW-0732">Signal</keyword>